<organism evidence="1 2">
    <name type="scientific">Strongyloides venezuelensis</name>
    <name type="common">Threadworm</name>
    <dbReference type="NCBI Taxonomy" id="75913"/>
    <lineage>
        <taxon>Eukaryota</taxon>
        <taxon>Metazoa</taxon>
        <taxon>Ecdysozoa</taxon>
        <taxon>Nematoda</taxon>
        <taxon>Chromadorea</taxon>
        <taxon>Rhabditida</taxon>
        <taxon>Tylenchina</taxon>
        <taxon>Panagrolaimomorpha</taxon>
        <taxon>Strongyloidoidea</taxon>
        <taxon>Strongyloididae</taxon>
        <taxon>Strongyloides</taxon>
    </lineage>
</organism>
<reference evidence="1" key="1">
    <citation type="submission" date="2014-07" db="EMBL/GenBank/DDBJ databases">
        <authorList>
            <person name="Martin A.A"/>
            <person name="De Silva N."/>
        </authorList>
    </citation>
    <scope>NUCLEOTIDE SEQUENCE</scope>
</reference>
<reference evidence="2" key="2">
    <citation type="submission" date="2015-08" db="UniProtKB">
        <authorList>
            <consortium name="WormBaseParasite"/>
        </authorList>
    </citation>
    <scope>IDENTIFICATION</scope>
</reference>
<dbReference type="Proteomes" id="UP000035680">
    <property type="component" value="Unassembled WGS sequence"/>
</dbReference>
<dbReference type="WBParaSite" id="SVE_0824200.1">
    <property type="protein sequence ID" value="SVE_0824200.1"/>
    <property type="gene ID" value="SVE_0824200"/>
</dbReference>
<name>A0A0K0FH80_STRVS</name>
<evidence type="ECO:0000313" key="2">
    <source>
        <dbReference type="WBParaSite" id="SVE_0824200.1"/>
    </source>
</evidence>
<dbReference type="AlphaFoldDB" id="A0A0K0FH80"/>
<evidence type="ECO:0000313" key="1">
    <source>
        <dbReference type="Proteomes" id="UP000035680"/>
    </source>
</evidence>
<accession>A0A0K0FH80</accession>
<proteinExistence type="predicted"/>
<sequence>MTQKKDSLYKCTFKKDFFKELAFNAYDKSYNNYDEPKKIINNFLRHHDIVENSDEILIRQEEFDDIENSIYTILSKPVTIDFRLTIVHFLEKIVQYYKNKKDQLKIRNLKLIEIVFLHAVSVNFGIPGISNIYDVDNNIKVYITLIRHYSIVICNSPPVLHSFTQLLDNPFLMREIFNTLVYHTDKLLNTVRIKVDNRYRKDFNYVERCTLESNTLQLIFDCLDIHISKEKIFESIDKEKLISTVGDIECRLGYIIHEMKQNKSLSSDIFTFSLKNCISSMLWLFHRITNVVSLPDDIKYVTNYFQVYVRMVFNLYIYEMTRKKTGECDDEPKDFKLAIVTLWNEIPKLEAKFEEHIIRVSRVKREEIMKYDDMLDHYDMEEALNAQQIENEE</sequence>
<protein>
    <submittedName>
        <fullName evidence="2">RNA polymerase I-specific transcription initiation factor RRN3</fullName>
    </submittedName>
</protein>
<keyword evidence="1" id="KW-1185">Reference proteome</keyword>